<reference evidence="1" key="1">
    <citation type="submission" date="2020-08" db="EMBL/GenBank/DDBJ databases">
        <title>Genetic structure, function and evolution of capsule biosynthesis loci in Vibrio parahaemolyticus.</title>
        <authorList>
            <person name="Li L."/>
            <person name="Bian S."/>
        </authorList>
    </citation>
    <scope>NUCLEOTIDE SEQUENCE</scope>
    <source>
        <strain evidence="1">VP352</strain>
    </source>
</reference>
<sequence>MKILDRILNKLRVRHVSDQVVFNVNLRPELENQKKALVIYLNNQFLTSNGTNEFHTSVDESTVIVNSLIDNGYIVDIVDVFCNADMVFKKIKNINYDLIFGFGELFDKLSGIKTNHANNVLYCTENYPDFSLSQELERCENYFHRHGRRVKLKRSGRFYSRRSFNGASSVISLADKSNFEKFGVKSKINEIYPTGLYNKKFSIEKKLQTQGKNFVWFGSSGVIHKGLDLLVEAFDKLTGDYKLYICGVESEELDILGYSSKNIVNLGRVNVKSDSFLDIAYSCQYIILPSCSEGFSTSITTGMLHGLKPIITKDIGMNRLSDLAIFLEKKDLSVKGLKNKIELIINEDSPCKHEEIYNFAQENFNLISYKNRIDKIISSI</sequence>
<dbReference type="SUPFAM" id="SSF53756">
    <property type="entry name" value="UDP-Glycosyltransferase/glycogen phosphorylase"/>
    <property type="match status" value="1"/>
</dbReference>
<dbReference type="Pfam" id="PF13692">
    <property type="entry name" value="Glyco_trans_1_4"/>
    <property type="match status" value="1"/>
</dbReference>
<name>A0A7M1WCZ2_VIBPH</name>
<dbReference type="Gene3D" id="3.40.50.2000">
    <property type="entry name" value="Glycogen Phosphorylase B"/>
    <property type="match status" value="1"/>
</dbReference>
<accession>A0A7M1WCZ2</accession>
<evidence type="ECO:0008006" key="2">
    <source>
        <dbReference type="Google" id="ProtNLM"/>
    </source>
</evidence>
<dbReference type="EMBL" id="MT898282">
    <property type="protein sequence ID" value="QOS24947.1"/>
    <property type="molecule type" value="Genomic_DNA"/>
</dbReference>
<dbReference type="AlphaFoldDB" id="A0A7M1WCZ2"/>
<gene>
    <name evidence="1" type="ORF">VP352_00011</name>
</gene>
<proteinExistence type="predicted"/>
<evidence type="ECO:0000313" key="1">
    <source>
        <dbReference type="EMBL" id="QOS24947.1"/>
    </source>
</evidence>
<organism evidence="1">
    <name type="scientific">Vibrio parahaemolyticus</name>
    <dbReference type="NCBI Taxonomy" id="670"/>
    <lineage>
        <taxon>Bacteria</taxon>
        <taxon>Pseudomonadati</taxon>
        <taxon>Pseudomonadota</taxon>
        <taxon>Gammaproteobacteria</taxon>
        <taxon>Vibrionales</taxon>
        <taxon>Vibrionaceae</taxon>
        <taxon>Vibrio</taxon>
    </lineage>
</organism>
<protein>
    <recommendedName>
        <fullName evidence="2">Glycosyl transferase family 1 domain-containing protein</fullName>
    </recommendedName>
</protein>